<gene>
    <name evidence="2" type="ORF">BDV96DRAFT_605149</name>
</gene>
<evidence type="ECO:0000313" key="2">
    <source>
        <dbReference type="EMBL" id="KAF2109068.1"/>
    </source>
</evidence>
<evidence type="ECO:0000313" key="3">
    <source>
        <dbReference type="Proteomes" id="UP000799770"/>
    </source>
</evidence>
<sequence length="220" mass="24037">MRPREHAQRPRQQRHCARVPDTTWAHTTHRTRARTAQHSRRPRRRVAWWGPAAGASAWRADRRGIGGGSAAEACLVYAQGPLQLSKRLHPTSCPPPFFPSMDRLPAREEGAKRPPAIGRSFPAALAIRAGRIVCFRMARGRMERSACERSNLSLLAAPEPSCATLIYGSSGGDDLARCNSHTYKALRSPGADGARLTTKRRGQHESSSSCSAPGLDAQLC</sequence>
<accession>A0A6A5YSL6</accession>
<dbReference type="Proteomes" id="UP000799770">
    <property type="component" value="Unassembled WGS sequence"/>
</dbReference>
<evidence type="ECO:0000256" key="1">
    <source>
        <dbReference type="SAM" id="MobiDB-lite"/>
    </source>
</evidence>
<dbReference type="AlphaFoldDB" id="A0A6A5YSL6"/>
<feature type="region of interest" description="Disordered" evidence="1">
    <location>
        <begin position="189"/>
        <end position="220"/>
    </location>
</feature>
<reference evidence="2" key="1">
    <citation type="journal article" date="2020" name="Stud. Mycol.">
        <title>101 Dothideomycetes genomes: a test case for predicting lifestyles and emergence of pathogens.</title>
        <authorList>
            <person name="Haridas S."/>
            <person name="Albert R."/>
            <person name="Binder M."/>
            <person name="Bloem J."/>
            <person name="Labutti K."/>
            <person name="Salamov A."/>
            <person name="Andreopoulos B."/>
            <person name="Baker S."/>
            <person name="Barry K."/>
            <person name="Bills G."/>
            <person name="Bluhm B."/>
            <person name="Cannon C."/>
            <person name="Castanera R."/>
            <person name="Culley D."/>
            <person name="Daum C."/>
            <person name="Ezra D."/>
            <person name="Gonzalez J."/>
            <person name="Henrissat B."/>
            <person name="Kuo A."/>
            <person name="Liang C."/>
            <person name="Lipzen A."/>
            <person name="Lutzoni F."/>
            <person name="Magnuson J."/>
            <person name="Mondo S."/>
            <person name="Nolan M."/>
            <person name="Ohm R."/>
            <person name="Pangilinan J."/>
            <person name="Park H.-J."/>
            <person name="Ramirez L."/>
            <person name="Alfaro M."/>
            <person name="Sun H."/>
            <person name="Tritt A."/>
            <person name="Yoshinaga Y."/>
            <person name="Zwiers L.-H."/>
            <person name="Turgeon B."/>
            <person name="Goodwin S."/>
            <person name="Spatafora J."/>
            <person name="Crous P."/>
            <person name="Grigoriev I."/>
        </authorList>
    </citation>
    <scope>NUCLEOTIDE SEQUENCE</scope>
    <source>
        <strain evidence="2">CBS 627.86</strain>
    </source>
</reference>
<name>A0A6A5YSL6_9PLEO</name>
<proteinExistence type="predicted"/>
<protein>
    <submittedName>
        <fullName evidence="2">Uncharacterized protein</fullName>
    </submittedName>
</protein>
<dbReference type="EMBL" id="ML977344">
    <property type="protein sequence ID" value="KAF2109068.1"/>
    <property type="molecule type" value="Genomic_DNA"/>
</dbReference>
<organism evidence="2 3">
    <name type="scientific">Lophiotrema nucula</name>
    <dbReference type="NCBI Taxonomy" id="690887"/>
    <lineage>
        <taxon>Eukaryota</taxon>
        <taxon>Fungi</taxon>
        <taxon>Dikarya</taxon>
        <taxon>Ascomycota</taxon>
        <taxon>Pezizomycotina</taxon>
        <taxon>Dothideomycetes</taxon>
        <taxon>Pleosporomycetidae</taxon>
        <taxon>Pleosporales</taxon>
        <taxon>Lophiotremataceae</taxon>
        <taxon>Lophiotrema</taxon>
    </lineage>
</organism>
<feature type="region of interest" description="Disordered" evidence="1">
    <location>
        <begin position="1"/>
        <end position="20"/>
    </location>
</feature>
<keyword evidence="3" id="KW-1185">Reference proteome</keyword>